<dbReference type="GO" id="GO:0016787">
    <property type="term" value="F:hydrolase activity"/>
    <property type="evidence" value="ECO:0007669"/>
    <property type="project" value="UniProtKB-KW"/>
</dbReference>
<sequence length="231" mass="24812">GDVHVAFTSVRAGNLARHVGEQADVDGARERLEHRLGLVQQRFRYLHQTHSATVLDAESERGEAPEGDAWVSARGRQPLAVLVADCLPVVLVGHRGAHAEPSGAEADPITAVAHAGRPGLTAGILERTVQSMRERGACRLRAWIGPGACGSCYEVPQEMAQRLGAERPALLSETSWGTPALNLRAEAQNIFDREGIQVAAVAGCTIEDETLFSHRRAPDQGRIAALVWRAT</sequence>
<evidence type="ECO:0000256" key="3">
    <source>
        <dbReference type="ARBA" id="ARBA00007353"/>
    </source>
</evidence>
<reference evidence="12" key="2">
    <citation type="submission" date="2021-04" db="EMBL/GenBank/DDBJ databases">
        <authorList>
            <person name="Gilroy R."/>
        </authorList>
    </citation>
    <scope>NUCLEOTIDE SEQUENCE</scope>
    <source>
        <strain evidence="12">ChiHejej3B27-3195</strain>
    </source>
</reference>
<dbReference type="Pfam" id="PF02578">
    <property type="entry name" value="Cu-oxidase_4"/>
    <property type="match status" value="1"/>
</dbReference>
<comment type="catalytic activity">
    <reaction evidence="9">
        <text>adenosine + H2O + H(+) = inosine + NH4(+)</text>
        <dbReference type="Rhea" id="RHEA:24408"/>
        <dbReference type="ChEBI" id="CHEBI:15377"/>
        <dbReference type="ChEBI" id="CHEBI:15378"/>
        <dbReference type="ChEBI" id="CHEBI:16335"/>
        <dbReference type="ChEBI" id="CHEBI:17596"/>
        <dbReference type="ChEBI" id="CHEBI:28938"/>
        <dbReference type="EC" id="3.5.4.4"/>
    </reaction>
    <physiologicalReaction direction="left-to-right" evidence="9">
        <dbReference type="Rhea" id="RHEA:24409"/>
    </physiologicalReaction>
</comment>
<protein>
    <submittedName>
        <fullName evidence="12">Polyphenol oxidase family protein</fullName>
    </submittedName>
</protein>
<dbReference type="PANTHER" id="PTHR30616">
    <property type="entry name" value="UNCHARACTERIZED PROTEIN YFIH"/>
    <property type="match status" value="1"/>
</dbReference>
<evidence type="ECO:0000256" key="9">
    <source>
        <dbReference type="ARBA" id="ARBA00047989"/>
    </source>
</evidence>
<comment type="similarity">
    <text evidence="3">Belongs to the purine nucleoside phosphorylase YfiH/LACC1 family.</text>
</comment>
<evidence type="ECO:0000313" key="12">
    <source>
        <dbReference type="EMBL" id="HIW99213.1"/>
    </source>
</evidence>
<evidence type="ECO:0000256" key="8">
    <source>
        <dbReference type="ARBA" id="ARBA00023008"/>
    </source>
</evidence>
<gene>
    <name evidence="12" type="ORF">H9871_03625</name>
</gene>
<dbReference type="InterPro" id="IPR003730">
    <property type="entry name" value="Cu_polyphenol_OxRdtase"/>
</dbReference>
<comment type="caution">
    <text evidence="12">The sequence shown here is derived from an EMBL/GenBank/DDBJ whole genome shotgun (WGS) entry which is preliminary data.</text>
</comment>
<evidence type="ECO:0000256" key="4">
    <source>
        <dbReference type="ARBA" id="ARBA00022679"/>
    </source>
</evidence>
<keyword evidence="5" id="KW-0479">Metal-binding</keyword>
<proteinExistence type="inferred from homology"/>
<evidence type="ECO:0000313" key="13">
    <source>
        <dbReference type="Proteomes" id="UP000824151"/>
    </source>
</evidence>
<evidence type="ECO:0000256" key="5">
    <source>
        <dbReference type="ARBA" id="ARBA00022723"/>
    </source>
</evidence>
<dbReference type="AlphaFoldDB" id="A0A9D1S274"/>
<dbReference type="GO" id="GO:0017061">
    <property type="term" value="F:S-methyl-5-thioadenosine phosphorylase activity"/>
    <property type="evidence" value="ECO:0007669"/>
    <property type="project" value="UniProtKB-EC"/>
</dbReference>
<evidence type="ECO:0000256" key="1">
    <source>
        <dbReference type="ARBA" id="ARBA00000553"/>
    </source>
</evidence>
<comment type="catalytic activity">
    <reaction evidence="10">
        <text>adenosine + phosphate = alpha-D-ribose 1-phosphate + adenine</text>
        <dbReference type="Rhea" id="RHEA:27642"/>
        <dbReference type="ChEBI" id="CHEBI:16335"/>
        <dbReference type="ChEBI" id="CHEBI:16708"/>
        <dbReference type="ChEBI" id="CHEBI:43474"/>
        <dbReference type="ChEBI" id="CHEBI:57720"/>
        <dbReference type="EC" id="2.4.2.1"/>
    </reaction>
    <physiologicalReaction direction="left-to-right" evidence="10">
        <dbReference type="Rhea" id="RHEA:27643"/>
    </physiologicalReaction>
</comment>
<keyword evidence="8" id="KW-0186">Copper</keyword>
<comment type="catalytic activity">
    <reaction evidence="11">
        <text>S-methyl-5'-thioadenosine + phosphate = 5-(methylsulfanyl)-alpha-D-ribose 1-phosphate + adenine</text>
        <dbReference type="Rhea" id="RHEA:11852"/>
        <dbReference type="ChEBI" id="CHEBI:16708"/>
        <dbReference type="ChEBI" id="CHEBI:17509"/>
        <dbReference type="ChEBI" id="CHEBI:43474"/>
        <dbReference type="ChEBI" id="CHEBI:58533"/>
        <dbReference type="EC" id="2.4.2.28"/>
    </reaction>
    <physiologicalReaction direction="left-to-right" evidence="11">
        <dbReference type="Rhea" id="RHEA:11853"/>
    </physiologicalReaction>
</comment>
<dbReference type="CDD" id="cd16833">
    <property type="entry name" value="YfiH"/>
    <property type="match status" value="1"/>
</dbReference>
<dbReference type="PANTHER" id="PTHR30616:SF2">
    <property type="entry name" value="PURINE NUCLEOSIDE PHOSPHORYLASE LACC1"/>
    <property type="match status" value="1"/>
</dbReference>
<keyword evidence="6" id="KW-0378">Hydrolase</keyword>
<dbReference type="SUPFAM" id="SSF64438">
    <property type="entry name" value="CNF1/YfiH-like putative cysteine hydrolases"/>
    <property type="match status" value="1"/>
</dbReference>
<comment type="catalytic activity">
    <reaction evidence="1">
        <text>inosine + phosphate = alpha-D-ribose 1-phosphate + hypoxanthine</text>
        <dbReference type="Rhea" id="RHEA:27646"/>
        <dbReference type="ChEBI" id="CHEBI:17368"/>
        <dbReference type="ChEBI" id="CHEBI:17596"/>
        <dbReference type="ChEBI" id="CHEBI:43474"/>
        <dbReference type="ChEBI" id="CHEBI:57720"/>
        <dbReference type="EC" id="2.4.2.1"/>
    </reaction>
    <physiologicalReaction direction="left-to-right" evidence="1">
        <dbReference type="Rhea" id="RHEA:27647"/>
    </physiologicalReaction>
</comment>
<evidence type="ECO:0000256" key="6">
    <source>
        <dbReference type="ARBA" id="ARBA00022801"/>
    </source>
</evidence>
<dbReference type="InterPro" id="IPR038371">
    <property type="entry name" value="Cu_polyphenol_OxRdtase_sf"/>
</dbReference>
<evidence type="ECO:0000256" key="2">
    <source>
        <dbReference type="ARBA" id="ARBA00003215"/>
    </source>
</evidence>
<feature type="non-terminal residue" evidence="12">
    <location>
        <position position="1"/>
    </location>
</feature>
<reference evidence="12" key="1">
    <citation type="journal article" date="2021" name="PeerJ">
        <title>Extensive microbial diversity within the chicken gut microbiome revealed by metagenomics and culture.</title>
        <authorList>
            <person name="Gilroy R."/>
            <person name="Ravi A."/>
            <person name="Getino M."/>
            <person name="Pursley I."/>
            <person name="Horton D.L."/>
            <person name="Alikhan N.F."/>
            <person name="Baker D."/>
            <person name="Gharbi K."/>
            <person name="Hall N."/>
            <person name="Watson M."/>
            <person name="Adriaenssens E.M."/>
            <person name="Foster-Nyarko E."/>
            <person name="Jarju S."/>
            <person name="Secka A."/>
            <person name="Antonio M."/>
            <person name="Oren A."/>
            <person name="Chaudhuri R.R."/>
            <person name="La Ragione R."/>
            <person name="Hildebrand F."/>
            <person name="Pallen M.J."/>
        </authorList>
    </citation>
    <scope>NUCLEOTIDE SEQUENCE</scope>
    <source>
        <strain evidence="12">ChiHejej3B27-3195</strain>
    </source>
</reference>
<evidence type="ECO:0000256" key="11">
    <source>
        <dbReference type="ARBA" id="ARBA00049893"/>
    </source>
</evidence>
<organism evidence="12 13">
    <name type="scientific">Candidatus Nesterenkonia stercoripullorum</name>
    <dbReference type="NCBI Taxonomy" id="2838701"/>
    <lineage>
        <taxon>Bacteria</taxon>
        <taxon>Bacillati</taxon>
        <taxon>Actinomycetota</taxon>
        <taxon>Actinomycetes</taxon>
        <taxon>Micrococcales</taxon>
        <taxon>Micrococcaceae</taxon>
        <taxon>Nesterenkonia</taxon>
    </lineage>
</organism>
<keyword evidence="7" id="KW-0862">Zinc</keyword>
<dbReference type="Proteomes" id="UP000824151">
    <property type="component" value="Unassembled WGS sequence"/>
</dbReference>
<accession>A0A9D1S274</accession>
<dbReference type="InterPro" id="IPR011324">
    <property type="entry name" value="Cytotoxic_necrot_fac-like_cat"/>
</dbReference>
<name>A0A9D1S274_9MICC</name>
<dbReference type="EMBL" id="DXGD01000131">
    <property type="protein sequence ID" value="HIW99213.1"/>
    <property type="molecule type" value="Genomic_DNA"/>
</dbReference>
<evidence type="ECO:0000256" key="10">
    <source>
        <dbReference type="ARBA" id="ARBA00048968"/>
    </source>
</evidence>
<comment type="function">
    <text evidence="2">Purine nucleoside enzyme that catalyzes the phosphorolysis of adenosine and inosine nucleosides, yielding D-ribose 1-phosphate and the respective free bases, adenine and hypoxanthine. Also catalyzes the phosphorolysis of S-methyl-5'-thioadenosine into adenine and S-methyl-5-thio-alpha-D-ribose 1-phosphate. Also has adenosine deaminase activity.</text>
</comment>
<evidence type="ECO:0000256" key="7">
    <source>
        <dbReference type="ARBA" id="ARBA00022833"/>
    </source>
</evidence>
<dbReference type="Gene3D" id="3.60.140.10">
    <property type="entry name" value="CNF1/YfiH-like putative cysteine hydrolases"/>
    <property type="match status" value="1"/>
</dbReference>
<dbReference type="GO" id="GO:0005507">
    <property type="term" value="F:copper ion binding"/>
    <property type="evidence" value="ECO:0007669"/>
    <property type="project" value="TreeGrafter"/>
</dbReference>
<keyword evidence="4" id="KW-0808">Transferase</keyword>